<dbReference type="PANTHER" id="PTHR11662:SF399">
    <property type="entry name" value="FI19708P1-RELATED"/>
    <property type="match status" value="1"/>
</dbReference>
<dbReference type="eggNOG" id="COG2271">
    <property type="taxonomic scope" value="Bacteria"/>
</dbReference>
<gene>
    <name evidence="8" type="ORF">HA49_12350</name>
</gene>
<evidence type="ECO:0000256" key="2">
    <source>
        <dbReference type="ARBA" id="ARBA00022692"/>
    </source>
</evidence>
<comment type="subcellular location">
    <subcellularLocation>
        <location evidence="1">Membrane</location>
        <topology evidence="1">Multi-pass membrane protein</topology>
    </subcellularLocation>
</comment>
<dbReference type="OrthoDB" id="8596007at2"/>
<keyword evidence="2 6" id="KW-0812">Transmembrane</keyword>
<dbReference type="PROSITE" id="PS50850">
    <property type="entry name" value="MFS"/>
    <property type="match status" value="1"/>
</dbReference>
<protein>
    <recommendedName>
        <fullName evidence="7">Major facilitator superfamily (MFS) profile domain-containing protein</fullName>
    </recommendedName>
</protein>
<keyword evidence="4 6" id="KW-0472">Membrane</keyword>
<feature type="domain" description="Major facilitator superfamily (MFS) profile" evidence="7">
    <location>
        <begin position="21"/>
        <end position="424"/>
    </location>
</feature>
<evidence type="ECO:0000313" key="8">
    <source>
        <dbReference type="EMBL" id="KGD72991.1"/>
    </source>
</evidence>
<organism evidence="8 9">
    <name type="scientific">Tatumella morbirosei</name>
    <dbReference type="NCBI Taxonomy" id="642227"/>
    <lineage>
        <taxon>Bacteria</taxon>
        <taxon>Pseudomonadati</taxon>
        <taxon>Pseudomonadota</taxon>
        <taxon>Gammaproteobacteria</taxon>
        <taxon>Enterobacterales</taxon>
        <taxon>Erwiniaceae</taxon>
        <taxon>Tatumella</taxon>
    </lineage>
</organism>
<evidence type="ECO:0000259" key="7">
    <source>
        <dbReference type="PROSITE" id="PS50850"/>
    </source>
</evidence>
<dbReference type="InterPro" id="IPR050382">
    <property type="entry name" value="MFS_Na/Anion_cotransporter"/>
</dbReference>
<dbReference type="Gene3D" id="1.20.1250.20">
    <property type="entry name" value="MFS general substrate transporter like domains"/>
    <property type="match status" value="2"/>
</dbReference>
<evidence type="ECO:0000313" key="9">
    <source>
        <dbReference type="Proteomes" id="UP000029577"/>
    </source>
</evidence>
<sequence length="424" mass="46220">MSLTYESSTRSALKYSIRWRMISLIFILYTINCIDRISLSLAMPDVTKEFNLSPEVQGIILSSFFWAYCAFQLPGGYLVDKIGAKKVLGVTSIFWGVFAAIGGLAMGGFTLILSRLGLGAFEAPFMPAANKIVSQWLPDKEKSRGITLIDSGAALGSAVGAIIVSSLIVWFGSWRAAFLVTGIVSMIVAYIVFRKVKEFPYQHPNITEHELHVISAPLSPVSVSVNQQADTDRKLDTVSLVFMFFGRIGFAMVFFGLVTWGPSYLVHERGLSLQYSGLATFCIFLAGTLGEISGGFISDKFRGKLIFPRVLRILFLVSGVVSLASLASIGYIHSVTLAVAIICLGFYFEMFGGLYWLIPGMITSHKNLGFVGGVLNFAGQIGGATVGIASGIIVQHYGYQAMLVYYAVCAAVYLVCSQFIRFRN</sequence>
<feature type="transmembrane region" description="Helical" evidence="6">
    <location>
        <begin position="278"/>
        <end position="298"/>
    </location>
</feature>
<dbReference type="EMBL" id="JPKR02000003">
    <property type="protein sequence ID" value="KGD72991.1"/>
    <property type="molecule type" value="Genomic_DNA"/>
</dbReference>
<dbReference type="InterPro" id="IPR036259">
    <property type="entry name" value="MFS_trans_sf"/>
</dbReference>
<evidence type="ECO:0000256" key="1">
    <source>
        <dbReference type="ARBA" id="ARBA00004141"/>
    </source>
</evidence>
<feature type="transmembrane region" description="Helical" evidence="6">
    <location>
        <begin position="238"/>
        <end position="258"/>
    </location>
</feature>
<feature type="transmembrane region" description="Helical" evidence="6">
    <location>
        <begin position="59"/>
        <end position="80"/>
    </location>
</feature>
<feature type="transmembrane region" description="Helical" evidence="6">
    <location>
        <begin position="338"/>
        <end position="358"/>
    </location>
</feature>
<dbReference type="GO" id="GO:0016020">
    <property type="term" value="C:membrane"/>
    <property type="evidence" value="ECO:0007669"/>
    <property type="project" value="UniProtKB-SubCell"/>
</dbReference>
<evidence type="ECO:0000256" key="3">
    <source>
        <dbReference type="ARBA" id="ARBA00022989"/>
    </source>
</evidence>
<keyword evidence="3 6" id="KW-1133">Transmembrane helix</keyword>
<accession>A0A095T7X1</accession>
<reference evidence="8" key="1">
    <citation type="submission" date="2014-12" db="EMBL/GenBank/DDBJ databases">
        <title>The draft genome of the Tatumella morbirosei type strain, LMG23360T isolated from pineapple rot.</title>
        <authorList>
            <person name="Smits T.H."/>
            <person name="Palmer M."/>
            <person name="Venter S.N."/>
            <person name="Duffy B."/>
            <person name="Steenkamp E.T."/>
            <person name="Chan W.Y."/>
            <person name="Coutinho T.A."/>
            <person name="Coetzee M.P."/>
            <person name="De Maayer P."/>
        </authorList>
    </citation>
    <scope>NUCLEOTIDE SEQUENCE [LARGE SCALE GENOMIC DNA]</scope>
    <source>
        <strain evidence="8">LMG 23360</strain>
    </source>
</reference>
<dbReference type="SUPFAM" id="SSF103473">
    <property type="entry name" value="MFS general substrate transporter"/>
    <property type="match status" value="1"/>
</dbReference>
<evidence type="ECO:0000256" key="5">
    <source>
        <dbReference type="ARBA" id="ARBA00038514"/>
    </source>
</evidence>
<dbReference type="Pfam" id="PF07690">
    <property type="entry name" value="MFS_1"/>
    <property type="match status" value="1"/>
</dbReference>
<dbReference type="InterPro" id="IPR020846">
    <property type="entry name" value="MFS_dom"/>
</dbReference>
<name>A0A095T7X1_9GAMM</name>
<feature type="transmembrane region" description="Helical" evidence="6">
    <location>
        <begin position="21"/>
        <end position="39"/>
    </location>
</feature>
<dbReference type="Proteomes" id="UP000029577">
    <property type="component" value="Unassembled WGS sequence"/>
</dbReference>
<dbReference type="GO" id="GO:0022857">
    <property type="term" value="F:transmembrane transporter activity"/>
    <property type="evidence" value="ECO:0007669"/>
    <property type="project" value="InterPro"/>
</dbReference>
<dbReference type="InterPro" id="IPR011701">
    <property type="entry name" value="MFS"/>
</dbReference>
<comment type="caution">
    <text evidence="8">The sequence shown here is derived from an EMBL/GenBank/DDBJ whole genome shotgun (WGS) entry which is preliminary data.</text>
</comment>
<proteinExistence type="inferred from homology"/>
<dbReference type="AlphaFoldDB" id="A0A095T7X1"/>
<dbReference type="CDD" id="cd17319">
    <property type="entry name" value="MFS_ExuT_GudP_like"/>
    <property type="match status" value="1"/>
</dbReference>
<feature type="transmembrane region" description="Helical" evidence="6">
    <location>
        <begin position="176"/>
        <end position="193"/>
    </location>
</feature>
<evidence type="ECO:0000256" key="6">
    <source>
        <dbReference type="SAM" id="Phobius"/>
    </source>
</evidence>
<comment type="similarity">
    <text evidence="5">Belongs to the major facilitator superfamily. Phthalate permease family.</text>
</comment>
<feature type="transmembrane region" description="Helical" evidence="6">
    <location>
        <begin position="87"/>
        <end position="106"/>
    </location>
</feature>
<dbReference type="PANTHER" id="PTHR11662">
    <property type="entry name" value="SOLUTE CARRIER FAMILY 17"/>
    <property type="match status" value="1"/>
</dbReference>
<dbReference type="STRING" id="642227.HA49_12350"/>
<feature type="transmembrane region" description="Helical" evidence="6">
    <location>
        <begin position="370"/>
        <end position="397"/>
    </location>
</feature>
<feature type="transmembrane region" description="Helical" evidence="6">
    <location>
        <begin position="310"/>
        <end position="332"/>
    </location>
</feature>
<evidence type="ECO:0000256" key="4">
    <source>
        <dbReference type="ARBA" id="ARBA00023136"/>
    </source>
</evidence>
<feature type="transmembrane region" description="Helical" evidence="6">
    <location>
        <begin position="403"/>
        <end position="422"/>
    </location>
</feature>
<keyword evidence="9" id="KW-1185">Reference proteome</keyword>